<feature type="transmembrane region" description="Helical" evidence="5">
    <location>
        <begin position="65"/>
        <end position="91"/>
    </location>
</feature>
<dbReference type="EMBL" id="NTMR01000030">
    <property type="protein sequence ID" value="PBK02684.1"/>
    <property type="molecule type" value="Genomic_DNA"/>
</dbReference>
<comment type="caution">
    <text evidence="7">The sequence shown here is derived from an EMBL/GenBank/DDBJ whole genome shotgun (WGS) entry which is preliminary data.</text>
</comment>
<feature type="transmembrane region" description="Helical" evidence="5">
    <location>
        <begin position="97"/>
        <end position="119"/>
    </location>
</feature>
<name>A0A2A3MDQ3_9PSED</name>
<dbReference type="PROSITE" id="PS51857">
    <property type="entry name" value="CSD_2"/>
    <property type="match status" value="1"/>
</dbReference>
<keyword evidence="5" id="KW-0812">Transmembrane</keyword>
<dbReference type="Gene3D" id="2.40.50.140">
    <property type="entry name" value="Nucleic acid-binding proteins"/>
    <property type="match status" value="1"/>
</dbReference>
<dbReference type="GO" id="GO:0005829">
    <property type="term" value="C:cytosol"/>
    <property type="evidence" value="ECO:0007669"/>
    <property type="project" value="UniProtKB-ARBA"/>
</dbReference>
<evidence type="ECO:0000256" key="4">
    <source>
        <dbReference type="SAM" id="MobiDB-lite"/>
    </source>
</evidence>
<dbReference type="CDD" id="cd04458">
    <property type="entry name" value="CSP_CDS"/>
    <property type="match status" value="1"/>
</dbReference>
<reference evidence="7 8" key="1">
    <citation type="submission" date="2017-09" db="EMBL/GenBank/DDBJ databases">
        <title>Pseudomonas abyssi sp. nov. isolated from Abyssopelagic Water.</title>
        <authorList>
            <person name="Wei Y."/>
        </authorList>
    </citation>
    <scope>NUCLEOTIDE SEQUENCE [LARGE SCALE GENOMIC DNA]</scope>
    <source>
        <strain evidence="7 8">MT5</strain>
    </source>
</reference>
<dbReference type="SUPFAM" id="SSF50249">
    <property type="entry name" value="Nucleic acid-binding proteins"/>
    <property type="match status" value="1"/>
</dbReference>
<comment type="subcellular location">
    <subcellularLocation>
        <location evidence="1 3">Cytoplasm</location>
    </subcellularLocation>
</comment>
<evidence type="ECO:0000313" key="7">
    <source>
        <dbReference type="EMBL" id="PBK02684.1"/>
    </source>
</evidence>
<feature type="transmembrane region" description="Helical" evidence="5">
    <location>
        <begin position="12"/>
        <end position="31"/>
    </location>
</feature>
<keyword evidence="5" id="KW-0472">Membrane</keyword>
<feature type="compositionally biased region" description="Low complexity" evidence="4">
    <location>
        <begin position="124"/>
        <end position="135"/>
    </location>
</feature>
<dbReference type="InterPro" id="IPR002059">
    <property type="entry name" value="CSP_DNA-bd"/>
</dbReference>
<dbReference type="Proteomes" id="UP000242313">
    <property type="component" value="Unassembled WGS sequence"/>
</dbReference>
<keyword evidence="8" id="KW-1185">Reference proteome</keyword>
<dbReference type="SMART" id="SM00357">
    <property type="entry name" value="CSP"/>
    <property type="match status" value="1"/>
</dbReference>
<dbReference type="InterPro" id="IPR051373">
    <property type="entry name" value="Lin-28_RNA-binding"/>
</dbReference>
<dbReference type="InterPro" id="IPR012340">
    <property type="entry name" value="NA-bd_OB-fold"/>
</dbReference>
<evidence type="ECO:0000256" key="1">
    <source>
        <dbReference type="ARBA" id="ARBA00004496"/>
    </source>
</evidence>
<dbReference type="PROSITE" id="PS00352">
    <property type="entry name" value="CSD_1"/>
    <property type="match status" value="1"/>
</dbReference>
<evidence type="ECO:0000256" key="3">
    <source>
        <dbReference type="RuleBase" id="RU000408"/>
    </source>
</evidence>
<organism evidence="7 8">
    <name type="scientific">Pseudomonas abyssi</name>
    <dbReference type="NCBI Taxonomy" id="170540"/>
    <lineage>
        <taxon>Bacteria</taxon>
        <taxon>Pseudomonadati</taxon>
        <taxon>Pseudomonadota</taxon>
        <taxon>Gammaproteobacteria</taxon>
        <taxon>Pseudomonadales</taxon>
        <taxon>Pseudomonadaceae</taxon>
        <taxon>Pseudomonas</taxon>
    </lineage>
</organism>
<dbReference type="GO" id="GO:0003729">
    <property type="term" value="F:mRNA binding"/>
    <property type="evidence" value="ECO:0007669"/>
    <property type="project" value="TreeGrafter"/>
</dbReference>
<dbReference type="PANTHER" id="PTHR46109:SF1">
    <property type="entry name" value="PROTEIN LIN-28 HOMOLOG"/>
    <property type="match status" value="1"/>
</dbReference>
<dbReference type="GO" id="GO:0031054">
    <property type="term" value="P:pre-miRNA processing"/>
    <property type="evidence" value="ECO:0007669"/>
    <property type="project" value="TreeGrafter"/>
</dbReference>
<evidence type="ECO:0000256" key="5">
    <source>
        <dbReference type="SAM" id="Phobius"/>
    </source>
</evidence>
<gene>
    <name evidence="7" type="ORF">CNQ84_18550</name>
</gene>
<feature type="domain" description="CSD" evidence="6">
    <location>
        <begin position="152"/>
        <end position="216"/>
    </location>
</feature>
<sequence length="218" mass="23655">MVSLLKTLRYLHLVTGVGVLLTGLFHSIPFFTQSAPINYIGLLAVLTGLINLQQFNQTELPKQGAAGAVSLASSTLLILAACIPFCSLLVSSYFIDWNIWALAAGVLGVCLSSLLTLAAELSSGSRPTTTETPTTRKPRPKQERQGKANDGREMGTVKWFNTSKGFGFITRDSGSDVFVHFRSIQGDGHRVLQEGQRVEYTVAKREKGLQAEEVAILD</sequence>
<proteinExistence type="predicted"/>
<feature type="transmembrane region" description="Helical" evidence="5">
    <location>
        <begin position="37"/>
        <end position="53"/>
    </location>
</feature>
<keyword evidence="2" id="KW-0963">Cytoplasm</keyword>
<feature type="compositionally biased region" description="Basic and acidic residues" evidence="4">
    <location>
        <begin position="140"/>
        <end position="152"/>
    </location>
</feature>
<accession>A0A2A3MDQ3</accession>
<dbReference type="PRINTS" id="PR00050">
    <property type="entry name" value="COLDSHOCK"/>
</dbReference>
<dbReference type="Pfam" id="PF00313">
    <property type="entry name" value="CSD"/>
    <property type="match status" value="1"/>
</dbReference>
<keyword evidence="5" id="KW-1133">Transmembrane helix</keyword>
<evidence type="ECO:0000313" key="8">
    <source>
        <dbReference type="Proteomes" id="UP000242313"/>
    </source>
</evidence>
<dbReference type="PANTHER" id="PTHR46109">
    <property type="entry name" value="PROTEIN LIN-28"/>
    <property type="match status" value="1"/>
</dbReference>
<dbReference type="AlphaFoldDB" id="A0A2A3MDQ3"/>
<dbReference type="InterPro" id="IPR019844">
    <property type="entry name" value="CSD_CS"/>
</dbReference>
<feature type="region of interest" description="Disordered" evidence="4">
    <location>
        <begin position="124"/>
        <end position="152"/>
    </location>
</feature>
<dbReference type="InterPro" id="IPR011129">
    <property type="entry name" value="CSD"/>
</dbReference>
<evidence type="ECO:0000256" key="2">
    <source>
        <dbReference type="ARBA" id="ARBA00022490"/>
    </source>
</evidence>
<evidence type="ECO:0000259" key="6">
    <source>
        <dbReference type="PROSITE" id="PS51857"/>
    </source>
</evidence>
<protein>
    <submittedName>
        <fullName evidence="7">Cold-shock protein</fullName>
    </submittedName>
</protein>